<evidence type="ECO:0000256" key="1">
    <source>
        <dbReference type="SAM" id="Phobius"/>
    </source>
</evidence>
<gene>
    <name evidence="2" type="ORF">FB473_000699</name>
</gene>
<keyword evidence="1" id="KW-0812">Transmembrane</keyword>
<sequence length="114" mass="12979">MFRVLWIASIHTRAFMRRFMPSNIILDRVRTRRGLKWGALAMLLAIPYAAAGYWLTAFIDAGGPDWLYLVVFVCLWSAFKMLWVGPVSVVLLVKARSRERRSGDTPSLADYADA</sequence>
<evidence type="ECO:0000313" key="3">
    <source>
        <dbReference type="Proteomes" id="UP000749311"/>
    </source>
</evidence>
<feature type="transmembrane region" description="Helical" evidence="1">
    <location>
        <begin position="37"/>
        <end position="55"/>
    </location>
</feature>
<keyword evidence="3" id="KW-1185">Reference proteome</keyword>
<dbReference type="Proteomes" id="UP000749311">
    <property type="component" value="Unassembled WGS sequence"/>
</dbReference>
<proteinExistence type="predicted"/>
<keyword evidence="1" id="KW-1133">Transmembrane helix</keyword>
<feature type="transmembrane region" description="Helical" evidence="1">
    <location>
        <begin position="67"/>
        <end position="93"/>
    </location>
</feature>
<protein>
    <submittedName>
        <fullName evidence="2">Membrane protein YfcA</fullName>
    </submittedName>
</protein>
<accession>A0ABX0SDT8</accession>
<reference evidence="2 3" key="1">
    <citation type="submission" date="2020-02" db="EMBL/GenBank/DDBJ databases">
        <title>Sequencing the genomes of 1000 actinobacteria strains.</title>
        <authorList>
            <person name="Klenk H.-P."/>
        </authorList>
    </citation>
    <scope>NUCLEOTIDE SEQUENCE [LARGE SCALE GENOMIC DNA]</scope>
    <source>
        <strain evidence="2 3">DSM 19609</strain>
    </source>
</reference>
<comment type="caution">
    <text evidence="2">The sequence shown here is derived from an EMBL/GenBank/DDBJ whole genome shotgun (WGS) entry which is preliminary data.</text>
</comment>
<dbReference type="RefSeq" id="WP_167164876.1">
    <property type="nucleotide sequence ID" value="NZ_BAAAOO010000002.1"/>
</dbReference>
<evidence type="ECO:0000313" key="2">
    <source>
        <dbReference type="EMBL" id="NIH56054.1"/>
    </source>
</evidence>
<keyword evidence="1" id="KW-0472">Membrane</keyword>
<organism evidence="2 3">
    <name type="scientific">Brooklawnia cerclae</name>
    <dbReference type="NCBI Taxonomy" id="349934"/>
    <lineage>
        <taxon>Bacteria</taxon>
        <taxon>Bacillati</taxon>
        <taxon>Actinomycetota</taxon>
        <taxon>Actinomycetes</taxon>
        <taxon>Propionibacteriales</taxon>
        <taxon>Propionibacteriaceae</taxon>
        <taxon>Brooklawnia</taxon>
    </lineage>
</organism>
<name>A0ABX0SDT8_9ACTN</name>
<dbReference type="EMBL" id="JAAMOZ010000001">
    <property type="protein sequence ID" value="NIH56054.1"/>
    <property type="molecule type" value="Genomic_DNA"/>
</dbReference>